<comment type="caution">
    <text evidence="1">The sequence shown here is derived from an EMBL/GenBank/DDBJ whole genome shotgun (WGS) entry which is preliminary data.</text>
</comment>
<gene>
    <name evidence="1" type="ORF">E2C01_087241</name>
</gene>
<dbReference type="Proteomes" id="UP000324222">
    <property type="component" value="Unassembled WGS sequence"/>
</dbReference>
<proteinExistence type="predicted"/>
<evidence type="ECO:0000313" key="1">
    <source>
        <dbReference type="EMBL" id="MPC92167.1"/>
    </source>
</evidence>
<sequence>MRACRAGAGQRAWRVVREKLGDSAKPRTALGLPPDWIRRMLEEGEREGEERHRGQRDKTLMHEVETLTINKETTAIKSKTTVITKSS</sequence>
<protein>
    <submittedName>
        <fullName evidence="1">Uncharacterized protein</fullName>
    </submittedName>
</protein>
<evidence type="ECO:0000313" key="2">
    <source>
        <dbReference type="Proteomes" id="UP000324222"/>
    </source>
</evidence>
<dbReference type="AlphaFoldDB" id="A0A5B7JFM8"/>
<reference evidence="1 2" key="1">
    <citation type="submission" date="2019-05" db="EMBL/GenBank/DDBJ databases">
        <title>Another draft genome of Portunus trituberculatus and its Hox gene families provides insights of decapod evolution.</title>
        <authorList>
            <person name="Jeong J.-H."/>
            <person name="Song I."/>
            <person name="Kim S."/>
            <person name="Choi T."/>
            <person name="Kim D."/>
            <person name="Ryu S."/>
            <person name="Kim W."/>
        </authorList>
    </citation>
    <scope>NUCLEOTIDE SEQUENCE [LARGE SCALE GENOMIC DNA]</scope>
    <source>
        <tissue evidence="1">Muscle</tissue>
    </source>
</reference>
<accession>A0A5B7JFM8</accession>
<name>A0A5B7JFM8_PORTR</name>
<organism evidence="1 2">
    <name type="scientific">Portunus trituberculatus</name>
    <name type="common">Swimming crab</name>
    <name type="synonym">Neptunus trituberculatus</name>
    <dbReference type="NCBI Taxonomy" id="210409"/>
    <lineage>
        <taxon>Eukaryota</taxon>
        <taxon>Metazoa</taxon>
        <taxon>Ecdysozoa</taxon>
        <taxon>Arthropoda</taxon>
        <taxon>Crustacea</taxon>
        <taxon>Multicrustacea</taxon>
        <taxon>Malacostraca</taxon>
        <taxon>Eumalacostraca</taxon>
        <taxon>Eucarida</taxon>
        <taxon>Decapoda</taxon>
        <taxon>Pleocyemata</taxon>
        <taxon>Brachyura</taxon>
        <taxon>Eubrachyura</taxon>
        <taxon>Portunoidea</taxon>
        <taxon>Portunidae</taxon>
        <taxon>Portuninae</taxon>
        <taxon>Portunus</taxon>
    </lineage>
</organism>
<dbReference type="EMBL" id="VSRR010090299">
    <property type="protein sequence ID" value="MPC92167.1"/>
    <property type="molecule type" value="Genomic_DNA"/>
</dbReference>
<keyword evidence="2" id="KW-1185">Reference proteome</keyword>